<comment type="pathway">
    <text evidence="1">Cell wall biogenesis; cell wall polysaccharide biosynthesis.</text>
</comment>
<evidence type="ECO:0000256" key="4">
    <source>
        <dbReference type="ARBA" id="ARBA00022679"/>
    </source>
</evidence>
<evidence type="ECO:0000313" key="7">
    <source>
        <dbReference type="Proteomes" id="UP000196151"/>
    </source>
</evidence>
<organism evidence="6 7">
    <name type="scientific">Candidatus Enterococcus dunnyi</name>
    <dbReference type="NCBI Taxonomy" id="1834192"/>
    <lineage>
        <taxon>Bacteria</taxon>
        <taxon>Bacillati</taxon>
        <taxon>Bacillota</taxon>
        <taxon>Bacilli</taxon>
        <taxon>Lactobacillales</taxon>
        <taxon>Enterococcaceae</taxon>
        <taxon>Enterococcus</taxon>
    </lineage>
</organism>
<dbReference type="GO" id="GO:0016757">
    <property type="term" value="F:glycosyltransferase activity"/>
    <property type="evidence" value="ECO:0007669"/>
    <property type="project" value="UniProtKB-KW"/>
</dbReference>
<dbReference type="AlphaFoldDB" id="A0AAQ3W3C4"/>
<evidence type="ECO:0000256" key="2">
    <source>
        <dbReference type="ARBA" id="ARBA00006739"/>
    </source>
</evidence>
<evidence type="ECO:0000256" key="1">
    <source>
        <dbReference type="ARBA" id="ARBA00004776"/>
    </source>
</evidence>
<evidence type="ECO:0000259" key="5">
    <source>
        <dbReference type="Pfam" id="PF00535"/>
    </source>
</evidence>
<feature type="domain" description="Glycosyltransferase 2-like" evidence="5">
    <location>
        <begin position="17"/>
        <end position="159"/>
    </location>
</feature>
<comment type="similarity">
    <text evidence="2">Belongs to the glycosyltransferase 2 family.</text>
</comment>
<dbReference type="EMBL" id="CP147246">
    <property type="protein sequence ID" value="WYJ95041.1"/>
    <property type="molecule type" value="Genomic_DNA"/>
</dbReference>
<evidence type="ECO:0000256" key="3">
    <source>
        <dbReference type="ARBA" id="ARBA00022676"/>
    </source>
</evidence>
<accession>A0AAQ3W3C4</accession>
<dbReference type="Proteomes" id="UP000196151">
    <property type="component" value="Chromosome"/>
</dbReference>
<sequence length="288" mass="33969">MKVMSRKNVAIVVLHYITINDTIECVQSIFQLSQDEINLQIVIVDNASPDSSGKQLLQYFKDKENVKVLLSEENLGFSKGNNIGFNYAKKYLDPDFILLVNNDIVIEQNNFLMHLIEIYQKDRFDIAGPQIISTVNGRNQNPTPKLFFKVQDVKRMQLKFKIWYILSFMNIDLWLKNILNKNDKEVEEVTEYKDFQLHGACLIFSKDYVEKYDGLNDETFMYMEEFILKYIAERDSLIMSYLNDITIFHKEDSSTNAYLKNNLSKRRFFYKHSIHSSQVLIDLMRKSE</sequence>
<dbReference type="InterPro" id="IPR029044">
    <property type="entry name" value="Nucleotide-diphossugar_trans"/>
</dbReference>
<dbReference type="InterPro" id="IPR001173">
    <property type="entry name" value="Glyco_trans_2-like"/>
</dbReference>
<dbReference type="PANTHER" id="PTHR43179:SF12">
    <property type="entry name" value="GALACTOFURANOSYLTRANSFERASE GLFT2"/>
    <property type="match status" value="1"/>
</dbReference>
<reference evidence="6" key="1">
    <citation type="submission" date="2017-05" db="EMBL/GenBank/DDBJ databases">
        <authorList>
            <consortium name="The Broad Institute Genomics Platform"/>
            <consortium name="The Broad Institute Genomic Center for Infectious Diseases"/>
            <person name="Earl A."/>
            <person name="Manson A."/>
            <person name="Schwartman J."/>
            <person name="Gilmore M."/>
            <person name="Abouelleil A."/>
            <person name="Cao P."/>
            <person name="Chapman S."/>
            <person name="Cusick C."/>
            <person name="Shea T."/>
            <person name="Young S."/>
            <person name="Neafsey D."/>
            <person name="Nusbaum C."/>
            <person name="Birren B."/>
        </authorList>
    </citation>
    <scope>NUCLEOTIDE SEQUENCE</scope>
    <source>
        <strain evidence="6">9D6_DIV0238</strain>
    </source>
</reference>
<proteinExistence type="inferred from homology"/>
<keyword evidence="3" id="KW-0328">Glycosyltransferase</keyword>
<dbReference type="RefSeq" id="WP_207114640.1">
    <property type="nucleotide sequence ID" value="NZ_CP147246.1"/>
</dbReference>
<protein>
    <recommendedName>
        <fullName evidence="5">Glycosyltransferase 2-like domain-containing protein</fullName>
    </recommendedName>
</protein>
<evidence type="ECO:0000313" key="6">
    <source>
        <dbReference type="EMBL" id="WYJ95041.1"/>
    </source>
</evidence>
<reference evidence="6" key="2">
    <citation type="submission" date="2024-03" db="EMBL/GenBank/DDBJ databases">
        <title>The Genome Sequence of Enterococcus sp. DIV0238c.</title>
        <authorList>
            <consortium name="The Broad Institute Genomics Platform"/>
            <consortium name="The Broad Institute Microbial Omics Core"/>
            <consortium name="The Broad Institute Genomic Center for Infectious Diseases"/>
            <person name="Earl A."/>
            <person name="Manson A."/>
            <person name="Gilmore M."/>
            <person name="Schwartman J."/>
            <person name="Shea T."/>
            <person name="Abouelleil A."/>
            <person name="Cao P."/>
            <person name="Chapman S."/>
            <person name="Cusick C."/>
            <person name="Young S."/>
            <person name="Neafsey D."/>
            <person name="Nusbaum C."/>
            <person name="Birren B."/>
        </authorList>
    </citation>
    <scope>NUCLEOTIDE SEQUENCE</scope>
    <source>
        <strain evidence="6">9D6_DIV0238</strain>
    </source>
</reference>
<dbReference type="PANTHER" id="PTHR43179">
    <property type="entry name" value="RHAMNOSYLTRANSFERASE WBBL"/>
    <property type="match status" value="1"/>
</dbReference>
<dbReference type="Pfam" id="PF00535">
    <property type="entry name" value="Glycos_transf_2"/>
    <property type="match status" value="1"/>
</dbReference>
<keyword evidence="4" id="KW-0808">Transferase</keyword>
<name>A0AAQ3W3C4_9ENTE</name>
<dbReference type="Gene3D" id="3.90.550.10">
    <property type="entry name" value="Spore Coat Polysaccharide Biosynthesis Protein SpsA, Chain A"/>
    <property type="match status" value="1"/>
</dbReference>
<dbReference type="SUPFAM" id="SSF53448">
    <property type="entry name" value="Nucleotide-diphospho-sugar transferases"/>
    <property type="match status" value="1"/>
</dbReference>
<keyword evidence="7" id="KW-1185">Reference proteome</keyword>
<gene>
    <name evidence="6" type="ORF">A5889_002583</name>
</gene>